<name>A0A1J4KS78_9EUKA</name>
<reference evidence="1" key="1">
    <citation type="submission" date="2016-10" db="EMBL/GenBank/DDBJ databases">
        <authorList>
            <person name="Benchimol M."/>
            <person name="Almeida L.G."/>
            <person name="Vasconcelos A.T."/>
            <person name="Perreira-Neves A."/>
            <person name="Rosa I.A."/>
            <person name="Tasca T."/>
            <person name="Bogo M.R."/>
            <person name="de Souza W."/>
        </authorList>
    </citation>
    <scope>NUCLEOTIDE SEQUENCE [LARGE SCALE GENOMIC DNA]</scope>
    <source>
        <strain evidence="1">K</strain>
    </source>
</reference>
<proteinExistence type="predicted"/>
<dbReference type="VEuPathDB" id="TrichDB:TRFO_17551"/>
<organism evidence="1 2">
    <name type="scientific">Tritrichomonas foetus</name>
    <dbReference type="NCBI Taxonomy" id="1144522"/>
    <lineage>
        <taxon>Eukaryota</taxon>
        <taxon>Metamonada</taxon>
        <taxon>Parabasalia</taxon>
        <taxon>Tritrichomonadida</taxon>
        <taxon>Tritrichomonadidae</taxon>
        <taxon>Tritrichomonas</taxon>
    </lineage>
</organism>
<comment type="caution">
    <text evidence="1">The sequence shown here is derived from an EMBL/GenBank/DDBJ whole genome shotgun (WGS) entry which is preliminary data.</text>
</comment>
<evidence type="ECO:0000313" key="1">
    <source>
        <dbReference type="EMBL" id="OHT12518.1"/>
    </source>
</evidence>
<dbReference type="RefSeq" id="XP_068365654.1">
    <property type="nucleotide sequence ID" value="XM_068499654.1"/>
</dbReference>
<sequence>MNSIFDFRSLTIAASALSGKHFAKKFLNFLQGEVPVDRGAPFTKDECSDLDKLISRLACNYAYLSTTILKEFIAFPSQNMSADMNQLTQKFIQYLIDKIIETKAVSDQNDIHIDENGNLVWAVYDLDDPTPFSERKVIFINSSFSAFFDNFTEWSHLFGQGLNKYEGLIDDTKIDKDALKKLLPYLPPEVWWSRLTFGNGAASGLQGIAAQIVSMKILEESKELNSLKGVVVVSSITKNEHMPFHVIKECQLFPDVLILSEATGRIENGPCGIAIGQNGRAMVEVSVNRGFTIEDGARVVAEAVAANMNRPNSDQILGPVTRNATDAFVAPKKFNARFVRTLTIGETNDIALEEIESLPTVAKALAFGGFVAQSEFESFPAWKTPRDHSILSIASETYRRTVSPYIDEGQTLEYLRKRPFFTARGKGDNSSGYPIKQSLINDKVTKDDWVKYDDKVMPPTFAIGSGIIENAGKPGEFVNQELVWAPIAVISRFPSLLVEKQ</sequence>
<dbReference type="EMBL" id="MLAK01000561">
    <property type="protein sequence ID" value="OHT12518.1"/>
    <property type="molecule type" value="Genomic_DNA"/>
</dbReference>
<dbReference type="GeneID" id="94834358"/>
<evidence type="ECO:0000313" key="2">
    <source>
        <dbReference type="Proteomes" id="UP000179807"/>
    </source>
</evidence>
<accession>A0A1J4KS78</accession>
<protein>
    <submittedName>
        <fullName evidence="1">Clan MH, family M20, peptidase T-like metallopeptidase</fullName>
    </submittedName>
</protein>
<keyword evidence="2" id="KW-1185">Reference proteome</keyword>
<gene>
    <name evidence="1" type="ORF">TRFO_17551</name>
</gene>
<dbReference type="Proteomes" id="UP000179807">
    <property type="component" value="Unassembled WGS sequence"/>
</dbReference>
<dbReference type="AlphaFoldDB" id="A0A1J4KS78"/>